<feature type="domain" description="FAS1" evidence="3">
    <location>
        <begin position="91"/>
        <end position="220"/>
    </location>
</feature>
<feature type="region of interest" description="Disordered" evidence="2">
    <location>
        <begin position="22"/>
        <end position="82"/>
    </location>
</feature>
<evidence type="ECO:0000313" key="5">
    <source>
        <dbReference type="Proteomes" id="UP000834106"/>
    </source>
</evidence>
<reference evidence="4" key="1">
    <citation type="submission" date="2023-05" db="EMBL/GenBank/DDBJ databases">
        <authorList>
            <person name="Huff M."/>
        </authorList>
    </citation>
    <scope>NUCLEOTIDE SEQUENCE</scope>
</reference>
<feature type="compositionally biased region" description="Pro residues" evidence="2">
    <location>
        <begin position="51"/>
        <end position="60"/>
    </location>
</feature>
<protein>
    <recommendedName>
        <fullName evidence="3">FAS1 domain-containing protein</fullName>
    </recommendedName>
</protein>
<dbReference type="SMART" id="SM00554">
    <property type="entry name" value="FAS1"/>
    <property type="match status" value="1"/>
</dbReference>
<dbReference type="Proteomes" id="UP000834106">
    <property type="component" value="Chromosome 1"/>
</dbReference>
<evidence type="ECO:0000259" key="3">
    <source>
        <dbReference type="PROSITE" id="PS50213"/>
    </source>
</evidence>
<dbReference type="SUPFAM" id="SSF82153">
    <property type="entry name" value="FAS1 domain"/>
    <property type="match status" value="1"/>
</dbReference>
<dbReference type="Pfam" id="PF02469">
    <property type="entry name" value="Fasciclin"/>
    <property type="match status" value="1"/>
</dbReference>
<name>A0AAD2DGK9_9LAMI</name>
<feature type="compositionally biased region" description="Pro residues" evidence="2">
    <location>
        <begin position="71"/>
        <end position="81"/>
    </location>
</feature>
<proteinExistence type="inferred from homology"/>
<dbReference type="InterPro" id="IPR000782">
    <property type="entry name" value="FAS1_domain"/>
</dbReference>
<organism evidence="4 5">
    <name type="scientific">Fraxinus pennsylvanica</name>
    <dbReference type="NCBI Taxonomy" id="56036"/>
    <lineage>
        <taxon>Eukaryota</taxon>
        <taxon>Viridiplantae</taxon>
        <taxon>Streptophyta</taxon>
        <taxon>Embryophyta</taxon>
        <taxon>Tracheophyta</taxon>
        <taxon>Spermatophyta</taxon>
        <taxon>Magnoliopsida</taxon>
        <taxon>eudicotyledons</taxon>
        <taxon>Gunneridae</taxon>
        <taxon>Pentapetalae</taxon>
        <taxon>asterids</taxon>
        <taxon>lamiids</taxon>
        <taxon>Lamiales</taxon>
        <taxon>Oleaceae</taxon>
        <taxon>Oleeae</taxon>
        <taxon>Fraxinus</taxon>
    </lineage>
</organism>
<evidence type="ECO:0000313" key="4">
    <source>
        <dbReference type="EMBL" id="CAI9753672.1"/>
    </source>
</evidence>
<accession>A0AAD2DGK9</accession>
<evidence type="ECO:0000256" key="1">
    <source>
        <dbReference type="ARBA" id="ARBA00007843"/>
    </source>
</evidence>
<dbReference type="AlphaFoldDB" id="A0AAD2DGK9"/>
<keyword evidence="5" id="KW-1185">Reference proteome</keyword>
<dbReference type="Gene3D" id="2.30.180.10">
    <property type="entry name" value="FAS1 domain"/>
    <property type="match status" value="1"/>
</dbReference>
<comment type="similarity">
    <text evidence="1">Belongs to the fasciclin-like AGP family.</text>
</comment>
<gene>
    <name evidence="4" type="ORF">FPE_LOCUS1103</name>
</gene>
<sequence>MWDSWVFVVFCKIANLPRNSDGKFLSSLPNPPGDNYERHHRRQPRFRRKLPPPSPFPSSIPLPNQRFPPTTSLPPSPPPPMQLEGIPKQQLNNIIDALIGAGDFAGWINFLSSTNPSSLSFTATFFVPSNDAISQFPTATAAGTIFDPFIVPYHIVPQRLSFSDLQQFSTLTHLPTLYPSKYIVITNNSRFNFTVDDSLVTHPDILVNAAFSVHGIKNVLDYNVYGGNRVHKLEDIEDDAKKRKLYSVGWEIWEFWGFVLV</sequence>
<dbReference type="InterPro" id="IPR036378">
    <property type="entry name" value="FAS1_dom_sf"/>
</dbReference>
<dbReference type="EMBL" id="OU503036">
    <property type="protein sequence ID" value="CAI9753672.1"/>
    <property type="molecule type" value="Genomic_DNA"/>
</dbReference>
<dbReference type="PANTHER" id="PTHR33985">
    <property type="entry name" value="OS02G0491300 PROTEIN-RELATED"/>
    <property type="match status" value="1"/>
</dbReference>
<evidence type="ECO:0000256" key="2">
    <source>
        <dbReference type="SAM" id="MobiDB-lite"/>
    </source>
</evidence>
<dbReference type="InterPro" id="IPR052806">
    <property type="entry name" value="Fasciclin-like_AGP"/>
</dbReference>
<dbReference type="PROSITE" id="PS50213">
    <property type="entry name" value="FAS1"/>
    <property type="match status" value="1"/>
</dbReference>
<feature type="compositionally biased region" description="Basic residues" evidence="2">
    <location>
        <begin position="38"/>
        <end position="50"/>
    </location>
</feature>
<dbReference type="FunFam" id="2.30.180.10:FF:000046">
    <property type="entry name" value="Fasciclin-like arabinogalactan family protein"/>
    <property type="match status" value="1"/>
</dbReference>
<dbReference type="PANTHER" id="PTHR33985:SF5">
    <property type="entry name" value="FASCICLIN-LIKE ARABINOGALACTAN FAMILY PROTEIN"/>
    <property type="match status" value="1"/>
</dbReference>